<accession>A0A6A7BI35</accession>
<name>A0A6A7BI35_9PLEO</name>
<proteinExistence type="predicted"/>
<organism evidence="1 2">
    <name type="scientific">Plenodomus tracheiphilus IPT5</name>
    <dbReference type="NCBI Taxonomy" id="1408161"/>
    <lineage>
        <taxon>Eukaryota</taxon>
        <taxon>Fungi</taxon>
        <taxon>Dikarya</taxon>
        <taxon>Ascomycota</taxon>
        <taxon>Pezizomycotina</taxon>
        <taxon>Dothideomycetes</taxon>
        <taxon>Pleosporomycetidae</taxon>
        <taxon>Pleosporales</taxon>
        <taxon>Pleosporineae</taxon>
        <taxon>Leptosphaeriaceae</taxon>
        <taxon>Plenodomus</taxon>
    </lineage>
</organism>
<reference evidence="1" key="1">
    <citation type="submission" date="2020-01" db="EMBL/GenBank/DDBJ databases">
        <authorList>
            <consortium name="DOE Joint Genome Institute"/>
            <person name="Haridas S."/>
            <person name="Albert R."/>
            <person name="Binder M."/>
            <person name="Bloem J."/>
            <person name="Labutti K."/>
            <person name="Salamov A."/>
            <person name="Andreopoulos B."/>
            <person name="Baker S.E."/>
            <person name="Barry K."/>
            <person name="Bills G."/>
            <person name="Bluhm B.H."/>
            <person name="Cannon C."/>
            <person name="Castanera R."/>
            <person name="Culley D.E."/>
            <person name="Daum C."/>
            <person name="Ezra D."/>
            <person name="Gonzalez J.B."/>
            <person name="Henrissat B."/>
            <person name="Kuo A."/>
            <person name="Liang C."/>
            <person name="Lipzen A."/>
            <person name="Lutzoni F."/>
            <person name="Magnuson J."/>
            <person name="Mondo S."/>
            <person name="Nolan M."/>
            <person name="Ohm R."/>
            <person name="Pangilinan J."/>
            <person name="Park H.-J."/>
            <person name="Ramirez L."/>
            <person name="Alfaro M."/>
            <person name="Sun H."/>
            <person name="Tritt A."/>
            <person name="Yoshinaga Y."/>
            <person name="Zwiers L.-H."/>
            <person name="Turgeon B.G."/>
            <person name="Goodwin S.B."/>
            <person name="Spatafora J.W."/>
            <person name="Crous P.W."/>
            <person name="Grigoriev I.V."/>
        </authorList>
    </citation>
    <scope>NUCLEOTIDE SEQUENCE</scope>
    <source>
        <strain evidence="1">IPT5</strain>
    </source>
</reference>
<evidence type="ECO:0000313" key="2">
    <source>
        <dbReference type="Proteomes" id="UP000799423"/>
    </source>
</evidence>
<evidence type="ECO:0000313" key="1">
    <source>
        <dbReference type="EMBL" id="KAF2855110.1"/>
    </source>
</evidence>
<protein>
    <submittedName>
        <fullName evidence="1">Uncharacterized protein</fullName>
    </submittedName>
</protein>
<keyword evidence="2" id="KW-1185">Reference proteome</keyword>
<dbReference type="AlphaFoldDB" id="A0A6A7BI35"/>
<sequence>MAASTADPYCPCCDYSKPDAPTCLGRGLFSKMSSTIAMAVVAQREEPEMSECERQVRDDVDDDRTFLCPLPTPQHFDEFIQCTALTALVSDPEGLSGQGHMFQYSLQRKLTAATMQGKIQVVTVLKGRWNITCQLPNVERSFNRGVFLVKDGRDGATHITKTLPPKGMHKGQSTAGCKYYRGSTTLTSSSFTPGSWARLFSIPRDL</sequence>
<gene>
    <name evidence="1" type="ORF">T440DRAFT_514155</name>
</gene>
<dbReference type="Proteomes" id="UP000799423">
    <property type="component" value="Unassembled WGS sequence"/>
</dbReference>
<dbReference type="EMBL" id="MU006291">
    <property type="protein sequence ID" value="KAF2855110.1"/>
    <property type="molecule type" value="Genomic_DNA"/>
</dbReference>